<reference evidence="1 2" key="1">
    <citation type="journal article" date="2019" name="Nat. Ecol. Evol.">
        <title>Megaphylogeny resolves global patterns of mushroom evolution.</title>
        <authorList>
            <person name="Varga T."/>
            <person name="Krizsan K."/>
            <person name="Foldi C."/>
            <person name="Dima B."/>
            <person name="Sanchez-Garcia M."/>
            <person name="Sanchez-Ramirez S."/>
            <person name="Szollosi G.J."/>
            <person name="Szarkandi J.G."/>
            <person name="Papp V."/>
            <person name="Albert L."/>
            <person name="Andreopoulos W."/>
            <person name="Angelini C."/>
            <person name="Antonin V."/>
            <person name="Barry K.W."/>
            <person name="Bougher N.L."/>
            <person name="Buchanan P."/>
            <person name="Buyck B."/>
            <person name="Bense V."/>
            <person name="Catcheside P."/>
            <person name="Chovatia M."/>
            <person name="Cooper J."/>
            <person name="Damon W."/>
            <person name="Desjardin D."/>
            <person name="Finy P."/>
            <person name="Geml J."/>
            <person name="Haridas S."/>
            <person name="Hughes K."/>
            <person name="Justo A."/>
            <person name="Karasinski D."/>
            <person name="Kautmanova I."/>
            <person name="Kiss B."/>
            <person name="Kocsube S."/>
            <person name="Kotiranta H."/>
            <person name="LaButti K.M."/>
            <person name="Lechner B.E."/>
            <person name="Liimatainen K."/>
            <person name="Lipzen A."/>
            <person name="Lukacs Z."/>
            <person name="Mihaltcheva S."/>
            <person name="Morgado L.N."/>
            <person name="Niskanen T."/>
            <person name="Noordeloos M.E."/>
            <person name="Ohm R.A."/>
            <person name="Ortiz-Santana B."/>
            <person name="Ovrebo C."/>
            <person name="Racz N."/>
            <person name="Riley R."/>
            <person name="Savchenko A."/>
            <person name="Shiryaev A."/>
            <person name="Soop K."/>
            <person name="Spirin V."/>
            <person name="Szebenyi C."/>
            <person name="Tomsovsky M."/>
            <person name="Tulloss R.E."/>
            <person name="Uehling J."/>
            <person name="Grigoriev I.V."/>
            <person name="Vagvolgyi C."/>
            <person name="Papp T."/>
            <person name="Martin F.M."/>
            <person name="Miettinen O."/>
            <person name="Hibbett D.S."/>
            <person name="Nagy L.G."/>
        </authorList>
    </citation>
    <scope>NUCLEOTIDE SEQUENCE [LARGE SCALE GENOMIC DNA]</scope>
    <source>
        <strain evidence="1 2">NL-1719</strain>
    </source>
</reference>
<protein>
    <submittedName>
        <fullName evidence="1">Uncharacterized protein</fullName>
    </submittedName>
</protein>
<dbReference type="Proteomes" id="UP000308600">
    <property type="component" value="Unassembled WGS sequence"/>
</dbReference>
<gene>
    <name evidence="1" type="ORF">BDN72DRAFT_858362</name>
</gene>
<proteinExistence type="predicted"/>
<evidence type="ECO:0000313" key="1">
    <source>
        <dbReference type="EMBL" id="TFK68500.1"/>
    </source>
</evidence>
<name>A0ACD3ARR2_9AGAR</name>
<accession>A0ACD3ARR2</accession>
<sequence length="279" mass="31280">MADILGRKKSVLFGAVIMVAATIVQIASQNVDVFVGTRSRRTQHRPISPVYHVFWLGGVSNPMATQKHEIGDCERQTKSRERGALDALDYGDGSLVPFQSEKIRIAIREEQVDLIKYALLHALRLDLDKGFATIGITDPVEQLLMDALFNLWSLILAVGGILLCDRLGRLILLSLRLNPRVLPPARLQSQYASYQNKAAGNIVHFVVTDLHGLIHLAYSPLITSYTIEVLPFSLRAKAFTHFEFLEVRLNSPVGVLAFPSFERRGFFWFERTLQGVLVL</sequence>
<evidence type="ECO:0000313" key="2">
    <source>
        <dbReference type="Proteomes" id="UP000308600"/>
    </source>
</evidence>
<keyword evidence="2" id="KW-1185">Reference proteome</keyword>
<organism evidence="1 2">
    <name type="scientific">Pluteus cervinus</name>
    <dbReference type="NCBI Taxonomy" id="181527"/>
    <lineage>
        <taxon>Eukaryota</taxon>
        <taxon>Fungi</taxon>
        <taxon>Dikarya</taxon>
        <taxon>Basidiomycota</taxon>
        <taxon>Agaricomycotina</taxon>
        <taxon>Agaricomycetes</taxon>
        <taxon>Agaricomycetidae</taxon>
        <taxon>Agaricales</taxon>
        <taxon>Pluteineae</taxon>
        <taxon>Pluteaceae</taxon>
        <taxon>Pluteus</taxon>
    </lineage>
</organism>
<dbReference type="EMBL" id="ML208350">
    <property type="protein sequence ID" value="TFK68500.1"/>
    <property type="molecule type" value="Genomic_DNA"/>
</dbReference>